<keyword evidence="1" id="KW-0472">Membrane</keyword>
<proteinExistence type="predicted"/>
<dbReference type="RefSeq" id="WP_017797057.1">
    <property type="nucleotide sequence ID" value="NZ_BSKO01000001.1"/>
</dbReference>
<comment type="caution">
    <text evidence="2">The sequence shown here is derived from an EMBL/GenBank/DDBJ whole genome shotgun (WGS) entry which is preliminary data.</text>
</comment>
<feature type="transmembrane region" description="Helical" evidence="1">
    <location>
        <begin position="150"/>
        <end position="168"/>
    </location>
</feature>
<feature type="transmembrane region" description="Helical" evidence="1">
    <location>
        <begin position="70"/>
        <end position="89"/>
    </location>
</feature>
<feature type="transmembrane region" description="Helical" evidence="1">
    <location>
        <begin position="44"/>
        <end position="64"/>
    </location>
</feature>
<accession>A0ABQ5TLI1</accession>
<name>A0ABQ5TLI1_9BACI</name>
<sequence>MNEISYWKEHRLLPERYCDYLLALYSQGGEIKVAEGKRKKHRIAFVYFSLILVMLVVVSTLFIFYNHSQLQFLLLAFGLIFSGIGIIFFRPHQQLISFIGWISFLLFLLQLSILLIQLFFNPLIVIIMVSFQFFLWYIIGYILKDRILRMVGLIALLSMLIYVVFLNFL</sequence>
<keyword evidence="3" id="KW-1185">Reference proteome</keyword>
<feature type="transmembrane region" description="Helical" evidence="1">
    <location>
        <begin position="123"/>
        <end position="143"/>
    </location>
</feature>
<evidence type="ECO:0000256" key="1">
    <source>
        <dbReference type="SAM" id="Phobius"/>
    </source>
</evidence>
<evidence type="ECO:0000313" key="2">
    <source>
        <dbReference type="EMBL" id="GLO66599.1"/>
    </source>
</evidence>
<feature type="transmembrane region" description="Helical" evidence="1">
    <location>
        <begin position="96"/>
        <end position="117"/>
    </location>
</feature>
<evidence type="ECO:0000313" key="3">
    <source>
        <dbReference type="Proteomes" id="UP001275436"/>
    </source>
</evidence>
<gene>
    <name evidence="2" type="ORF">MACH08_23830</name>
</gene>
<dbReference type="Proteomes" id="UP001275436">
    <property type="component" value="Unassembled WGS sequence"/>
</dbReference>
<keyword evidence="1" id="KW-0812">Transmembrane</keyword>
<reference evidence="2 3" key="1">
    <citation type="submission" date="2023-02" db="EMBL/GenBank/DDBJ databases">
        <title>Oceanobacillus kimchii IFOP_LL358 isolated form Alexandrium catenella lab strain.</title>
        <authorList>
            <person name="Gajardo G."/>
            <person name="Ueki S."/>
            <person name="Maruyama F."/>
        </authorList>
    </citation>
    <scope>NUCLEOTIDE SEQUENCE [LARGE SCALE GENOMIC DNA]</scope>
    <source>
        <strain evidence="2 3">IFOP_LL358</strain>
    </source>
</reference>
<protein>
    <submittedName>
        <fullName evidence="2">Uncharacterized protein</fullName>
    </submittedName>
</protein>
<keyword evidence="1" id="KW-1133">Transmembrane helix</keyword>
<dbReference type="EMBL" id="BSKO01000001">
    <property type="protein sequence ID" value="GLO66599.1"/>
    <property type="molecule type" value="Genomic_DNA"/>
</dbReference>
<organism evidence="2 3">
    <name type="scientific">Oceanobacillus kimchii</name>
    <dbReference type="NCBI Taxonomy" id="746691"/>
    <lineage>
        <taxon>Bacteria</taxon>
        <taxon>Bacillati</taxon>
        <taxon>Bacillota</taxon>
        <taxon>Bacilli</taxon>
        <taxon>Bacillales</taxon>
        <taxon>Bacillaceae</taxon>
        <taxon>Oceanobacillus</taxon>
    </lineage>
</organism>